<accession>A0A835STR9</accession>
<reference evidence="4" key="1">
    <citation type="journal article" date="2020" name="bioRxiv">
        <title>Comparative genomics of Chlamydomonas.</title>
        <authorList>
            <person name="Craig R.J."/>
            <person name="Hasan A.R."/>
            <person name="Ness R.W."/>
            <person name="Keightley P.D."/>
        </authorList>
    </citation>
    <scope>NUCLEOTIDE SEQUENCE</scope>
    <source>
        <strain evidence="4">CCAP 11/173</strain>
    </source>
</reference>
<gene>
    <name evidence="4" type="ORF">HYH02_012763</name>
</gene>
<feature type="coiled-coil region" evidence="1">
    <location>
        <begin position="176"/>
        <end position="210"/>
    </location>
</feature>
<feature type="region of interest" description="Disordered" evidence="2">
    <location>
        <begin position="63"/>
        <end position="123"/>
    </location>
</feature>
<evidence type="ECO:0000256" key="3">
    <source>
        <dbReference type="SAM" id="Phobius"/>
    </source>
</evidence>
<evidence type="ECO:0000256" key="1">
    <source>
        <dbReference type="SAM" id="Coils"/>
    </source>
</evidence>
<keyword evidence="3" id="KW-0472">Membrane</keyword>
<protein>
    <submittedName>
        <fullName evidence="4">Uncharacterized protein</fullName>
    </submittedName>
</protein>
<evidence type="ECO:0000313" key="5">
    <source>
        <dbReference type="Proteomes" id="UP000613740"/>
    </source>
</evidence>
<keyword evidence="1" id="KW-0175">Coiled coil</keyword>
<feature type="transmembrane region" description="Helical" evidence="3">
    <location>
        <begin position="152"/>
        <end position="174"/>
    </location>
</feature>
<keyword evidence="5" id="KW-1185">Reference proteome</keyword>
<evidence type="ECO:0000313" key="4">
    <source>
        <dbReference type="EMBL" id="KAG2433059.1"/>
    </source>
</evidence>
<name>A0A835STR9_9CHLO</name>
<dbReference type="AlphaFoldDB" id="A0A835STR9"/>
<comment type="caution">
    <text evidence="4">The sequence shown here is derived from an EMBL/GenBank/DDBJ whole genome shotgun (WGS) entry which is preliminary data.</text>
</comment>
<evidence type="ECO:0000256" key="2">
    <source>
        <dbReference type="SAM" id="MobiDB-lite"/>
    </source>
</evidence>
<keyword evidence="3" id="KW-1133">Transmembrane helix</keyword>
<dbReference type="Proteomes" id="UP000613740">
    <property type="component" value="Unassembled WGS sequence"/>
</dbReference>
<dbReference type="EMBL" id="JAEHOD010000064">
    <property type="protein sequence ID" value="KAG2433059.1"/>
    <property type="molecule type" value="Genomic_DNA"/>
</dbReference>
<proteinExistence type="predicted"/>
<keyword evidence="3" id="KW-0812">Transmembrane</keyword>
<sequence>MTLNIFGAVDNLRRAASASAPVAAGAGDEAGAVEHDYVDAAAAAAVSSSDSDDERDADAILRGTAAPAGPRGEEREAATSKPGCGGTAEAAVHTAAGPPGPRTASPSSAAPIKPKKSKGGKKVLEQWMSREENARRQLVQELHRVRAFVWRWTALCLTLGSGGALLVGVGWLVATVVRLNAQLQALQTEMQALQQAQAQAAAQLASTSQQLMTYDYEFDRRGARRHNGCTIC</sequence>
<dbReference type="OrthoDB" id="548897at2759"/>
<organism evidence="4 5">
    <name type="scientific">Chlamydomonas schloesseri</name>
    <dbReference type="NCBI Taxonomy" id="2026947"/>
    <lineage>
        <taxon>Eukaryota</taxon>
        <taxon>Viridiplantae</taxon>
        <taxon>Chlorophyta</taxon>
        <taxon>core chlorophytes</taxon>
        <taxon>Chlorophyceae</taxon>
        <taxon>CS clade</taxon>
        <taxon>Chlamydomonadales</taxon>
        <taxon>Chlamydomonadaceae</taxon>
        <taxon>Chlamydomonas</taxon>
    </lineage>
</organism>